<dbReference type="GO" id="GO:0008081">
    <property type="term" value="F:phosphoric diester hydrolase activity"/>
    <property type="evidence" value="ECO:0007669"/>
    <property type="project" value="TreeGrafter"/>
</dbReference>
<dbReference type="GO" id="GO:0003906">
    <property type="term" value="F:DNA-(apurinic or apyrimidinic site) endonuclease activity"/>
    <property type="evidence" value="ECO:0007669"/>
    <property type="project" value="TreeGrafter"/>
</dbReference>
<dbReference type="AlphaFoldDB" id="A0A926F7V3"/>
<dbReference type="SUPFAM" id="SSF51658">
    <property type="entry name" value="Xylose isomerase-like"/>
    <property type="match status" value="1"/>
</dbReference>
<dbReference type="GO" id="GO:0008270">
    <property type="term" value="F:zinc ion binding"/>
    <property type="evidence" value="ECO:0007669"/>
    <property type="project" value="InterPro"/>
</dbReference>
<dbReference type="InterPro" id="IPR013022">
    <property type="entry name" value="Xyl_isomerase-like_TIM-brl"/>
</dbReference>
<dbReference type="PANTHER" id="PTHR21445:SF0">
    <property type="entry name" value="APURINIC-APYRIMIDINIC ENDONUCLEASE"/>
    <property type="match status" value="1"/>
</dbReference>
<proteinExistence type="predicted"/>
<dbReference type="Proteomes" id="UP000647416">
    <property type="component" value="Unassembled WGS sequence"/>
</dbReference>
<accession>A0A926F7V3</accession>
<evidence type="ECO:0000313" key="2">
    <source>
        <dbReference type="EMBL" id="MBC8595580.1"/>
    </source>
</evidence>
<dbReference type="SMART" id="SM00518">
    <property type="entry name" value="AP2Ec"/>
    <property type="match status" value="1"/>
</dbReference>
<name>A0A926F7V3_9FIRM</name>
<dbReference type="PANTHER" id="PTHR21445">
    <property type="entry name" value="ENDONUCLEASE IV ENDODEOXYRIBONUCLEASE IV"/>
    <property type="match status" value="1"/>
</dbReference>
<dbReference type="GO" id="GO:0003677">
    <property type="term" value="F:DNA binding"/>
    <property type="evidence" value="ECO:0007669"/>
    <property type="project" value="InterPro"/>
</dbReference>
<dbReference type="Gene3D" id="3.20.20.150">
    <property type="entry name" value="Divalent-metal-dependent TIM barrel enzymes"/>
    <property type="match status" value="1"/>
</dbReference>
<comment type="caution">
    <text evidence="2">The sequence shown here is derived from an EMBL/GenBank/DDBJ whole genome shotgun (WGS) entry which is preliminary data.</text>
</comment>
<dbReference type="RefSeq" id="WP_262431244.1">
    <property type="nucleotide sequence ID" value="NZ_JACRTE010000001.1"/>
</dbReference>
<sequence length="282" mass="31935">MVYFGPSGNSESFYNEGYKSSLQMPKWLKEKGLDAYEYQCSKGVKITQPTAEKLGNEARENSIKLSIHAPYYINLATDNEEKREKSVKYITDTLAAADFMGADRIVVHSGACAKMDRRVAMEYAKKTLKIALERSKELGLSHVHICPETMGKINQLGDLDEVIELCRLDDYLLPTIDFGHLNARGLGSLKEYSDYLEIFDKIENGLGHDRLNIFHSHFSRIEFTQGGEKKHHTLADTMYGPEFLPIAEIIYKKNLSPTIICESNGTMAEDALEMKNMYLAQK</sequence>
<evidence type="ECO:0000259" key="1">
    <source>
        <dbReference type="Pfam" id="PF01261"/>
    </source>
</evidence>
<keyword evidence="3" id="KW-1185">Reference proteome</keyword>
<feature type="domain" description="Xylose isomerase-like TIM barrel" evidence="1">
    <location>
        <begin position="26"/>
        <end position="264"/>
    </location>
</feature>
<reference evidence="2" key="1">
    <citation type="submission" date="2020-08" db="EMBL/GenBank/DDBJ databases">
        <title>Genome public.</title>
        <authorList>
            <person name="Liu C."/>
            <person name="Sun Q."/>
        </authorList>
    </citation>
    <scope>NUCLEOTIDE SEQUENCE</scope>
    <source>
        <strain evidence="2">NSJ-50</strain>
    </source>
</reference>
<dbReference type="GO" id="GO:0006284">
    <property type="term" value="P:base-excision repair"/>
    <property type="evidence" value="ECO:0007669"/>
    <property type="project" value="TreeGrafter"/>
</dbReference>
<dbReference type="InterPro" id="IPR001719">
    <property type="entry name" value="AP_endonuc_2"/>
</dbReference>
<dbReference type="Pfam" id="PF01261">
    <property type="entry name" value="AP_endonuc_2"/>
    <property type="match status" value="1"/>
</dbReference>
<evidence type="ECO:0000313" key="3">
    <source>
        <dbReference type="Proteomes" id="UP000647416"/>
    </source>
</evidence>
<protein>
    <submittedName>
        <fullName evidence="2">TIM barrel protein</fullName>
    </submittedName>
</protein>
<organism evidence="2 3">
    <name type="scientific">Qingrenia yutianensis</name>
    <dbReference type="NCBI Taxonomy" id="2763676"/>
    <lineage>
        <taxon>Bacteria</taxon>
        <taxon>Bacillati</taxon>
        <taxon>Bacillota</taxon>
        <taxon>Clostridia</taxon>
        <taxon>Eubacteriales</taxon>
        <taxon>Oscillospiraceae</taxon>
        <taxon>Qingrenia</taxon>
    </lineage>
</organism>
<gene>
    <name evidence="2" type="ORF">H8706_01675</name>
</gene>
<dbReference type="EMBL" id="JACRTE010000001">
    <property type="protein sequence ID" value="MBC8595580.1"/>
    <property type="molecule type" value="Genomic_DNA"/>
</dbReference>
<dbReference type="InterPro" id="IPR036237">
    <property type="entry name" value="Xyl_isomerase-like_sf"/>
</dbReference>